<dbReference type="GO" id="GO:0005581">
    <property type="term" value="C:collagen trimer"/>
    <property type="evidence" value="ECO:0007669"/>
    <property type="project" value="UniProtKB-KW"/>
</dbReference>
<evidence type="ECO:0000256" key="1">
    <source>
        <dbReference type="SAM" id="MobiDB-lite"/>
    </source>
</evidence>
<feature type="compositionally biased region" description="Basic and acidic residues" evidence="1">
    <location>
        <begin position="81"/>
        <end position="97"/>
    </location>
</feature>
<gene>
    <name evidence="2" type="primary">COL27A1</name>
    <name evidence="2" type="ORF">L345_15470</name>
</gene>
<accession>V8NB58</accession>
<reference evidence="2 3" key="1">
    <citation type="journal article" date="2013" name="Proc. Natl. Acad. Sci. U.S.A.">
        <title>The king cobra genome reveals dynamic gene evolution and adaptation in the snake venom system.</title>
        <authorList>
            <person name="Vonk F.J."/>
            <person name="Casewell N.R."/>
            <person name="Henkel C.V."/>
            <person name="Heimberg A.M."/>
            <person name="Jansen H.J."/>
            <person name="McCleary R.J."/>
            <person name="Kerkkamp H.M."/>
            <person name="Vos R.A."/>
            <person name="Guerreiro I."/>
            <person name="Calvete J.J."/>
            <person name="Wuster W."/>
            <person name="Woods A.E."/>
            <person name="Logan J.M."/>
            <person name="Harrison R.A."/>
            <person name="Castoe T.A."/>
            <person name="de Koning A.P."/>
            <person name="Pollock D.D."/>
            <person name="Yandell M."/>
            <person name="Calderon D."/>
            <person name="Renjifo C."/>
            <person name="Currier R.B."/>
            <person name="Salgado D."/>
            <person name="Pla D."/>
            <person name="Sanz L."/>
            <person name="Hyder A.S."/>
            <person name="Ribeiro J.M."/>
            <person name="Arntzen J.W."/>
            <person name="van den Thillart G.E."/>
            <person name="Boetzer M."/>
            <person name="Pirovano W."/>
            <person name="Dirks R.P."/>
            <person name="Spaink H.P."/>
            <person name="Duboule D."/>
            <person name="McGlinn E."/>
            <person name="Kini R.M."/>
            <person name="Richardson M.K."/>
        </authorList>
    </citation>
    <scope>NUCLEOTIDE SEQUENCE</scope>
    <source>
        <tissue evidence="2">Blood</tissue>
    </source>
</reference>
<dbReference type="Proteomes" id="UP000018936">
    <property type="component" value="Unassembled WGS sequence"/>
</dbReference>
<sequence length="408" mass="44939">MGPWRSSSPAPCSSRKSYTTSDRWLSSLFLKTFQCWSIHNFWRQLVPLINCPHARRTRGGSKSEGRLRTPTIRPAEAGGGFRERPTERGEGLPECHHCPPAQIKPEAPQLKKPNDSRRPSQMPGGRGLFLSAPVATHPDASMLLPPPRLALGRCPTPQLVGGHPKRPRSSTPDVHAGEPPLWDVTPRGCPALPCQGSPKSPRLPPSFVCPCDPAKMLIIISGQLRWLGGEIRLKGRDYLRAREGPTLPLGKDHVSPLLPPSSCPTRDQKHPRMKRSPLAWQLIERGVRSAGEINQSCPFGFAISLFLYSPPASFGYDGTLLARKNVERSLLFSEHETPGFACWPIDGCFHQDMMADLWWPSKVPAFGASGKPRSLKQPGYRVGFLKLGHLKMGGLQLPAFHSQQNSGS</sequence>
<keyword evidence="2" id="KW-0176">Collagen</keyword>
<feature type="non-terminal residue" evidence="2">
    <location>
        <position position="1"/>
    </location>
</feature>
<organism evidence="2 3">
    <name type="scientific">Ophiophagus hannah</name>
    <name type="common">King cobra</name>
    <name type="synonym">Naja hannah</name>
    <dbReference type="NCBI Taxonomy" id="8665"/>
    <lineage>
        <taxon>Eukaryota</taxon>
        <taxon>Metazoa</taxon>
        <taxon>Chordata</taxon>
        <taxon>Craniata</taxon>
        <taxon>Vertebrata</taxon>
        <taxon>Euteleostomi</taxon>
        <taxon>Lepidosauria</taxon>
        <taxon>Squamata</taxon>
        <taxon>Bifurcata</taxon>
        <taxon>Unidentata</taxon>
        <taxon>Episquamata</taxon>
        <taxon>Toxicofera</taxon>
        <taxon>Serpentes</taxon>
        <taxon>Colubroidea</taxon>
        <taxon>Elapidae</taxon>
        <taxon>Elapinae</taxon>
        <taxon>Ophiophagus</taxon>
    </lineage>
</organism>
<evidence type="ECO:0000313" key="2">
    <source>
        <dbReference type="EMBL" id="ETE58807.1"/>
    </source>
</evidence>
<protein>
    <submittedName>
        <fullName evidence="2">Collagen alpha-1(XXVII) chain</fullName>
    </submittedName>
</protein>
<comment type="caution">
    <text evidence="2">The sequence shown here is derived from an EMBL/GenBank/DDBJ whole genome shotgun (WGS) entry which is preliminary data.</text>
</comment>
<dbReference type="AlphaFoldDB" id="V8NB58"/>
<feature type="region of interest" description="Disordered" evidence="1">
    <location>
        <begin position="55"/>
        <end position="126"/>
    </location>
</feature>
<feature type="region of interest" description="Disordered" evidence="1">
    <location>
        <begin position="250"/>
        <end position="271"/>
    </location>
</feature>
<name>V8NB58_OPHHA</name>
<evidence type="ECO:0000313" key="3">
    <source>
        <dbReference type="Proteomes" id="UP000018936"/>
    </source>
</evidence>
<keyword evidence="3" id="KW-1185">Reference proteome</keyword>
<feature type="region of interest" description="Disordered" evidence="1">
    <location>
        <begin position="160"/>
        <end position="181"/>
    </location>
</feature>
<proteinExistence type="predicted"/>
<dbReference type="EMBL" id="AZIM01006249">
    <property type="protein sequence ID" value="ETE58807.1"/>
    <property type="molecule type" value="Genomic_DNA"/>
</dbReference>